<organism evidence="9 10">
    <name type="scientific">Mitosporidium daphniae</name>
    <dbReference type="NCBI Taxonomy" id="1485682"/>
    <lineage>
        <taxon>Eukaryota</taxon>
        <taxon>Fungi</taxon>
        <taxon>Fungi incertae sedis</taxon>
        <taxon>Microsporidia</taxon>
        <taxon>Mitosporidium</taxon>
    </lineage>
</organism>
<evidence type="ECO:0000259" key="8">
    <source>
        <dbReference type="PROSITE" id="PS51826"/>
    </source>
</evidence>
<protein>
    <recommendedName>
        <fullName evidence="5">Acetyltransferase component of pyruvate dehydrogenase complex</fullName>
        <ecNumber evidence="5">2.3.1.12</ecNumber>
    </recommendedName>
</protein>
<dbReference type="InterPro" id="IPR000089">
    <property type="entry name" value="Biotin_lipoyl"/>
</dbReference>
<dbReference type="RefSeq" id="XP_013236455.1">
    <property type="nucleotide sequence ID" value="XM_013381001.1"/>
</dbReference>
<keyword evidence="10" id="KW-1185">Reference proteome</keyword>
<dbReference type="HOGENOM" id="CLU_016733_10_2_1"/>
<keyword evidence="2 5" id="KW-0808">Transferase</keyword>
<dbReference type="InterPro" id="IPR011053">
    <property type="entry name" value="Single_hybrid_motif"/>
</dbReference>
<accession>A0A098VMI8</accession>
<dbReference type="EMBL" id="JMKJ01000605">
    <property type="protein sequence ID" value="KGG50019.1"/>
    <property type="molecule type" value="Genomic_DNA"/>
</dbReference>
<dbReference type="SUPFAM" id="SSF47005">
    <property type="entry name" value="Peripheral subunit-binding domain of 2-oxo acid dehydrogenase complex"/>
    <property type="match status" value="1"/>
</dbReference>
<feature type="region of interest" description="Disordered" evidence="6">
    <location>
        <begin position="170"/>
        <end position="225"/>
    </location>
</feature>
<evidence type="ECO:0000256" key="5">
    <source>
        <dbReference type="RuleBase" id="RU361137"/>
    </source>
</evidence>
<dbReference type="AlphaFoldDB" id="A0A098VMI8"/>
<dbReference type="Gene3D" id="4.10.320.10">
    <property type="entry name" value="E3-binding domain"/>
    <property type="match status" value="1"/>
</dbReference>
<proteinExistence type="inferred from homology"/>
<evidence type="ECO:0000256" key="3">
    <source>
        <dbReference type="ARBA" id="ARBA00022823"/>
    </source>
</evidence>
<comment type="function">
    <text evidence="5">The pyruvate dehydrogenase complex catalyzes the overall conversion of pyruvate to acetyl-CoA and CO(2).</text>
</comment>
<dbReference type="FunFam" id="2.40.50.100:FF:000010">
    <property type="entry name" value="Acetyltransferase component of pyruvate dehydrogenase complex"/>
    <property type="match status" value="1"/>
</dbReference>
<feature type="domain" description="Peripheral subunit-binding (PSBD)" evidence="8">
    <location>
        <begin position="227"/>
        <end position="266"/>
    </location>
</feature>
<dbReference type="PROSITE" id="PS51826">
    <property type="entry name" value="PSBD"/>
    <property type="match status" value="1"/>
</dbReference>
<dbReference type="GeneID" id="25261095"/>
<dbReference type="InterPro" id="IPR045257">
    <property type="entry name" value="E2/Pdx1"/>
</dbReference>
<keyword evidence="3 5" id="KW-0450">Lipoyl</keyword>
<dbReference type="SUPFAM" id="SSF52777">
    <property type="entry name" value="CoA-dependent acyltransferases"/>
    <property type="match status" value="1"/>
</dbReference>
<dbReference type="GO" id="GO:0006086">
    <property type="term" value="P:pyruvate decarboxylation to acetyl-CoA"/>
    <property type="evidence" value="ECO:0007669"/>
    <property type="project" value="InterPro"/>
</dbReference>
<dbReference type="OrthoDB" id="537444at2759"/>
<evidence type="ECO:0000256" key="1">
    <source>
        <dbReference type="ARBA" id="ARBA00007317"/>
    </source>
</evidence>
<comment type="similarity">
    <text evidence="1 5">Belongs to the 2-oxoacid dehydrogenase family.</text>
</comment>
<keyword evidence="9" id="KW-0670">Pyruvate</keyword>
<gene>
    <name evidence="9" type="ORF">DI09_93p50</name>
</gene>
<keyword evidence="4 5" id="KW-0012">Acyltransferase</keyword>
<dbReference type="Pfam" id="PF02817">
    <property type="entry name" value="E3_binding"/>
    <property type="match status" value="1"/>
</dbReference>
<evidence type="ECO:0000313" key="9">
    <source>
        <dbReference type="EMBL" id="KGG50019.1"/>
    </source>
</evidence>
<dbReference type="InterPro" id="IPR006257">
    <property type="entry name" value="LAT1"/>
</dbReference>
<dbReference type="PANTHER" id="PTHR23151:SF90">
    <property type="entry name" value="DIHYDROLIPOYLLYSINE-RESIDUE ACETYLTRANSFERASE COMPONENT OF PYRUVATE DEHYDROGENASE COMPLEX, MITOCHONDRIAL-RELATED"/>
    <property type="match status" value="1"/>
</dbReference>
<comment type="cofactor">
    <cofactor evidence="5">
        <name>(R)-lipoate</name>
        <dbReference type="ChEBI" id="CHEBI:83088"/>
    </cofactor>
    <text evidence="5">Binds 1 lipoyl cofactor covalently.</text>
</comment>
<dbReference type="EC" id="2.3.1.12" evidence="5"/>
<sequence>MSPAQNPPRRQRSRKIYFCTETTKTLGIYKPKSWKLVFLATCVMAMTASIARVCKGHFLHKNTVSLPRWTRVFSSGSLPPHQVLSMPALSPTMAEGTLSRWKKAVGDAVKPGDSLAEIETDKATMDWECQEQGYIAKIIYPDGGKDIPIGKPLLVIVENKDDIASIPDSIFQESPKQDPSNSVSKTSAPVLEEAQPNFEPSKPTKVLDERPQMQKPDFSSSSSSRLKISPLARKLAAENKLDLSSLHINGSGPGGRIVENDITSIVDKQKQVKPAFFGKEMAKGVTVQRPLSNMRRTIAKRLTESTTTIPHFHLNCKVNVDSLLGIRKRINSHLAIKHPGTKVSVNDFIIKAVAVSLKEHPGINASWMGDSIHEYSNVDISIAVSTGEGLITPIVFNADKLGLLETATEVKRLAAKAKAQTLAPNEFMGGTFTISNLGMFGVTSFTSIINLPQAAILSVGATETVWRPIQQILEQSNEDAEAVEEDKLIPCSEMTLTLGCDHRVVDGALGTQFLKTLKSLLEDPAQMLL</sequence>
<comment type="subcellular location">
    <subcellularLocation>
        <location evidence="5">Mitochondrion</location>
    </subcellularLocation>
</comment>
<dbReference type="Gene3D" id="2.40.50.100">
    <property type="match status" value="1"/>
</dbReference>
<dbReference type="NCBIfam" id="TIGR01349">
    <property type="entry name" value="PDHac_trf_mito"/>
    <property type="match status" value="1"/>
</dbReference>
<comment type="caution">
    <text evidence="9">The sequence shown here is derived from an EMBL/GenBank/DDBJ whole genome shotgun (WGS) entry which is preliminary data.</text>
</comment>
<comment type="catalytic activity">
    <reaction evidence="5">
        <text>N(6)-[(R)-dihydrolipoyl]-L-lysyl-[protein] + acetyl-CoA = N(6)-[(R)-S(8)-acetyldihydrolipoyl]-L-lysyl-[protein] + CoA</text>
        <dbReference type="Rhea" id="RHEA:17017"/>
        <dbReference type="Rhea" id="RHEA-COMP:10475"/>
        <dbReference type="Rhea" id="RHEA-COMP:10478"/>
        <dbReference type="ChEBI" id="CHEBI:57287"/>
        <dbReference type="ChEBI" id="CHEBI:57288"/>
        <dbReference type="ChEBI" id="CHEBI:83100"/>
        <dbReference type="ChEBI" id="CHEBI:83111"/>
        <dbReference type="EC" id="2.3.1.12"/>
    </reaction>
</comment>
<dbReference type="GO" id="GO:0005739">
    <property type="term" value="C:mitochondrion"/>
    <property type="evidence" value="ECO:0007669"/>
    <property type="project" value="UniProtKB-SubCell"/>
</dbReference>
<feature type="domain" description="Lipoyl-binding" evidence="7">
    <location>
        <begin position="81"/>
        <end position="157"/>
    </location>
</feature>
<dbReference type="PANTHER" id="PTHR23151">
    <property type="entry name" value="DIHYDROLIPOAMIDE ACETYL/SUCCINYL-TRANSFERASE-RELATED"/>
    <property type="match status" value="1"/>
</dbReference>
<dbReference type="InterPro" id="IPR004167">
    <property type="entry name" value="PSBD"/>
</dbReference>
<dbReference type="Proteomes" id="UP000029725">
    <property type="component" value="Unassembled WGS sequence"/>
</dbReference>
<dbReference type="InterPro" id="IPR036625">
    <property type="entry name" value="E3-bd_dom_sf"/>
</dbReference>
<dbReference type="SUPFAM" id="SSF51230">
    <property type="entry name" value="Single hybrid motif"/>
    <property type="match status" value="1"/>
</dbReference>
<dbReference type="Pfam" id="PF00198">
    <property type="entry name" value="2-oxoacid_dh"/>
    <property type="match status" value="1"/>
</dbReference>
<name>A0A098VMI8_9MICR</name>
<evidence type="ECO:0000256" key="6">
    <source>
        <dbReference type="SAM" id="MobiDB-lite"/>
    </source>
</evidence>
<dbReference type="GO" id="GO:0045254">
    <property type="term" value="C:pyruvate dehydrogenase complex"/>
    <property type="evidence" value="ECO:0007669"/>
    <property type="project" value="UniProtKB-UniRule"/>
</dbReference>
<dbReference type="InterPro" id="IPR023213">
    <property type="entry name" value="CAT-like_dom_sf"/>
</dbReference>
<dbReference type="Gene3D" id="3.30.559.10">
    <property type="entry name" value="Chloramphenicol acetyltransferase-like domain"/>
    <property type="match status" value="1"/>
</dbReference>
<evidence type="ECO:0000259" key="7">
    <source>
        <dbReference type="PROSITE" id="PS50968"/>
    </source>
</evidence>
<dbReference type="InterPro" id="IPR001078">
    <property type="entry name" value="2-oxoacid_DH_actylTfrase"/>
</dbReference>
<dbReference type="CDD" id="cd06849">
    <property type="entry name" value="lipoyl_domain"/>
    <property type="match status" value="1"/>
</dbReference>
<evidence type="ECO:0000313" key="10">
    <source>
        <dbReference type="Proteomes" id="UP000029725"/>
    </source>
</evidence>
<dbReference type="VEuPathDB" id="MicrosporidiaDB:DI09_93p50"/>
<feature type="compositionally biased region" description="Polar residues" evidence="6">
    <location>
        <begin position="171"/>
        <end position="187"/>
    </location>
</feature>
<dbReference type="PROSITE" id="PS50968">
    <property type="entry name" value="BIOTINYL_LIPOYL"/>
    <property type="match status" value="1"/>
</dbReference>
<evidence type="ECO:0000256" key="2">
    <source>
        <dbReference type="ARBA" id="ARBA00022679"/>
    </source>
</evidence>
<evidence type="ECO:0000256" key="4">
    <source>
        <dbReference type="ARBA" id="ARBA00023315"/>
    </source>
</evidence>
<reference evidence="9 10" key="1">
    <citation type="submission" date="2014-04" db="EMBL/GenBank/DDBJ databases">
        <title>A new species of microsporidia sheds light on the evolution of extreme parasitism.</title>
        <authorList>
            <person name="Haag K.L."/>
            <person name="James T.Y."/>
            <person name="Larsson R."/>
            <person name="Schaer T.M."/>
            <person name="Refardt D."/>
            <person name="Pombert J.-F."/>
            <person name="Ebert D."/>
        </authorList>
    </citation>
    <scope>NUCLEOTIDE SEQUENCE [LARGE SCALE GENOMIC DNA]</scope>
    <source>
        <strain evidence="9 10">UGP3</strain>
        <tissue evidence="9">Spores</tissue>
    </source>
</reference>
<dbReference type="GO" id="GO:0004742">
    <property type="term" value="F:dihydrolipoyllysine-residue acetyltransferase activity"/>
    <property type="evidence" value="ECO:0007669"/>
    <property type="project" value="UniProtKB-UniRule"/>
</dbReference>
<dbReference type="Pfam" id="PF00364">
    <property type="entry name" value="Biotin_lipoyl"/>
    <property type="match status" value="1"/>
</dbReference>